<dbReference type="SUPFAM" id="SSF53448">
    <property type="entry name" value="Nucleotide-diphospho-sugar transferases"/>
    <property type="match status" value="1"/>
</dbReference>
<evidence type="ECO:0000256" key="3">
    <source>
        <dbReference type="ARBA" id="ARBA00004991"/>
    </source>
</evidence>
<organism evidence="17 18">
    <name type="scientific">Cryomyces minteri</name>
    <dbReference type="NCBI Taxonomy" id="331657"/>
    <lineage>
        <taxon>Eukaryota</taxon>
        <taxon>Fungi</taxon>
        <taxon>Dikarya</taxon>
        <taxon>Ascomycota</taxon>
        <taxon>Pezizomycotina</taxon>
        <taxon>Dothideomycetes</taxon>
        <taxon>Dothideomycetes incertae sedis</taxon>
        <taxon>Cryomyces</taxon>
    </lineage>
</organism>
<feature type="transmembrane region" description="Helical" evidence="16">
    <location>
        <begin position="27"/>
        <end position="51"/>
    </location>
</feature>
<evidence type="ECO:0000256" key="12">
    <source>
        <dbReference type="ARBA" id="ARBA00031017"/>
    </source>
</evidence>
<proteinExistence type="inferred from homology"/>
<dbReference type="Pfam" id="PF13506">
    <property type="entry name" value="Glyco_transf_21"/>
    <property type="match status" value="2"/>
</dbReference>
<protein>
    <recommendedName>
        <fullName evidence="6">Ceramide glucosyltransferase</fullName>
        <ecNumber evidence="5">2.4.1.80</ecNumber>
    </recommendedName>
    <alternativeName>
        <fullName evidence="13">Glucosylceramide synthase</fullName>
    </alternativeName>
    <alternativeName>
        <fullName evidence="14">UDP-glucose ceramide glucosyltransferase</fullName>
    </alternativeName>
    <alternativeName>
        <fullName evidence="12">UDP-glucose:N-acylsphingosine D-glucosyltransferase</fullName>
    </alternativeName>
</protein>
<dbReference type="GO" id="GO:0016020">
    <property type="term" value="C:membrane"/>
    <property type="evidence" value="ECO:0007669"/>
    <property type="project" value="UniProtKB-SubCell"/>
</dbReference>
<keyword evidence="18" id="KW-1185">Reference proteome</keyword>
<evidence type="ECO:0000313" key="18">
    <source>
        <dbReference type="Proteomes" id="UP000308768"/>
    </source>
</evidence>
<comment type="pathway">
    <text evidence="3">Sphingolipid metabolism.</text>
</comment>
<dbReference type="EC" id="2.4.1.80" evidence="5"/>
<dbReference type="InterPro" id="IPR029044">
    <property type="entry name" value="Nucleotide-diphossugar_trans"/>
</dbReference>
<evidence type="ECO:0000256" key="15">
    <source>
        <dbReference type="SAM" id="MobiDB-lite"/>
    </source>
</evidence>
<keyword evidence="11 16" id="KW-0472">Membrane</keyword>
<evidence type="ECO:0000256" key="2">
    <source>
        <dbReference type="ARBA" id="ARBA00004760"/>
    </source>
</evidence>
<evidence type="ECO:0000256" key="5">
    <source>
        <dbReference type="ARBA" id="ARBA00012699"/>
    </source>
</evidence>
<evidence type="ECO:0000313" key="17">
    <source>
        <dbReference type="EMBL" id="TKA73667.1"/>
    </source>
</evidence>
<evidence type="ECO:0000256" key="14">
    <source>
        <dbReference type="ARBA" id="ARBA00032575"/>
    </source>
</evidence>
<evidence type="ECO:0000256" key="11">
    <source>
        <dbReference type="ARBA" id="ARBA00023136"/>
    </source>
</evidence>
<dbReference type="OrthoDB" id="1483400at2759"/>
<keyword evidence="10 16" id="KW-1133">Transmembrane helix</keyword>
<evidence type="ECO:0000256" key="10">
    <source>
        <dbReference type="ARBA" id="ARBA00022989"/>
    </source>
</evidence>
<reference evidence="17 18" key="1">
    <citation type="submission" date="2017-03" db="EMBL/GenBank/DDBJ databases">
        <title>Genomes of endolithic fungi from Antarctica.</title>
        <authorList>
            <person name="Coleine C."/>
            <person name="Masonjones S."/>
            <person name="Stajich J.E."/>
        </authorList>
    </citation>
    <scope>NUCLEOTIDE SEQUENCE [LARGE SCALE GENOMIC DNA]</scope>
    <source>
        <strain evidence="17 18">CCFEE 5187</strain>
    </source>
</reference>
<accession>A0A4U0XCM4</accession>
<evidence type="ECO:0000256" key="7">
    <source>
        <dbReference type="ARBA" id="ARBA00022676"/>
    </source>
</evidence>
<dbReference type="UniPathway" id="UPA00222"/>
<keyword evidence="9 16" id="KW-0812">Transmembrane</keyword>
<dbReference type="STRING" id="331657.A0A4U0XCM4"/>
<feature type="region of interest" description="Disordered" evidence="15">
    <location>
        <begin position="538"/>
        <end position="557"/>
    </location>
</feature>
<keyword evidence="8" id="KW-0808">Transferase</keyword>
<dbReference type="GO" id="GO:0008120">
    <property type="term" value="F:ceramide glucosyltransferase activity"/>
    <property type="evidence" value="ECO:0007669"/>
    <property type="project" value="UniProtKB-EC"/>
</dbReference>
<evidence type="ECO:0000256" key="6">
    <source>
        <dbReference type="ARBA" id="ARBA00019988"/>
    </source>
</evidence>
<evidence type="ECO:0000256" key="16">
    <source>
        <dbReference type="SAM" id="Phobius"/>
    </source>
</evidence>
<evidence type="ECO:0000256" key="8">
    <source>
        <dbReference type="ARBA" id="ARBA00022679"/>
    </source>
</evidence>
<dbReference type="EMBL" id="NAJN01000414">
    <property type="protein sequence ID" value="TKA73667.1"/>
    <property type="molecule type" value="Genomic_DNA"/>
</dbReference>
<dbReference type="Proteomes" id="UP000308768">
    <property type="component" value="Unassembled WGS sequence"/>
</dbReference>
<dbReference type="PANTHER" id="PTHR12726">
    <property type="entry name" value="CERAMIDE GLUCOSYLTRANSFERASE"/>
    <property type="match status" value="1"/>
</dbReference>
<evidence type="ECO:0000256" key="1">
    <source>
        <dbReference type="ARBA" id="ARBA00004141"/>
    </source>
</evidence>
<keyword evidence="7" id="KW-0328">Glycosyltransferase</keyword>
<feature type="transmembrane region" description="Helical" evidence="16">
    <location>
        <begin position="432"/>
        <end position="449"/>
    </location>
</feature>
<evidence type="ECO:0000256" key="13">
    <source>
        <dbReference type="ARBA" id="ARBA00031543"/>
    </source>
</evidence>
<name>A0A4U0XCM4_9PEZI</name>
<comment type="subcellular location">
    <subcellularLocation>
        <location evidence="1">Membrane</location>
        <topology evidence="1">Multi-pass membrane protein</topology>
    </subcellularLocation>
</comment>
<dbReference type="GO" id="GO:0006679">
    <property type="term" value="P:glucosylceramide biosynthetic process"/>
    <property type="evidence" value="ECO:0007669"/>
    <property type="project" value="TreeGrafter"/>
</dbReference>
<comment type="similarity">
    <text evidence="4">Belongs to the glycosyltransferase 2 family.</text>
</comment>
<dbReference type="InterPro" id="IPR025993">
    <property type="entry name" value="Ceramide_glucosylTrfase"/>
</dbReference>
<dbReference type="Gene3D" id="3.90.550.10">
    <property type="entry name" value="Spore Coat Polysaccharide Biosynthesis Protein SpsA, Chain A"/>
    <property type="match status" value="1"/>
</dbReference>
<feature type="transmembrane region" description="Helical" evidence="16">
    <location>
        <begin position="497"/>
        <end position="516"/>
    </location>
</feature>
<comment type="caution">
    <text evidence="17">The sequence shown here is derived from an EMBL/GenBank/DDBJ whole genome shotgun (WGS) entry which is preliminary data.</text>
</comment>
<dbReference type="AlphaFoldDB" id="A0A4U0XCM4"/>
<dbReference type="PANTHER" id="PTHR12726:SF0">
    <property type="entry name" value="CERAMIDE GLUCOSYLTRANSFERASE"/>
    <property type="match status" value="1"/>
</dbReference>
<comment type="pathway">
    <text evidence="2">Lipid metabolism; sphingolipid metabolism.</text>
</comment>
<gene>
    <name evidence="17" type="ORF">B0A49_06984</name>
</gene>
<sequence length="557" mass="62109">MLRSTEHAGGAVAHASSSYSDNAESSLIAEIVAAACLVWYVAVALVCAVGYTQIQRYHSSIPASPRSSTRGDAAPHVTIIRPVKGLEPSLYECLAATLHQVYPRDKLTIYFCISTRDDPAYPVLQRLIKAYPYSNVSILVEEDDPALQHVHDNGQEGRGSLGPNPKIRNMSRAYREAKGDIVWILDCNVWVGKGVCGRMVDTLEGFNGKMKTKFVHQLPLVVDVAGEMVVRDRNCSLLDPRYIDDVAEEIRTLSSSASQTLQGNGRLLGAWKMGGGRFEELFMSSSHAKFYTAINTVLLAPCIVGKSNMFRRSHLNYLTQGQGIDFFSHNICEDHLIGDLLWRGQVAEEEQGGRIGKHAMVFGDLAIQPMAGMSVKDYIARRVRWLRVRKFTVTLATLVEPGTESLLCSLYGAFAATTLPWFHDTLYFPRSWLAFAVFWIASVAVWAAIDRTLYRKLHSAQSIEVDEHTPVFARSPEQGTRRLFREWLVAWLGREALAFPIWVWAVFGGVTVVWRGRRFWVGMDMRVHELERNGRALSAAPPVNGHGNGLSGKARRD</sequence>
<evidence type="ECO:0000256" key="9">
    <source>
        <dbReference type="ARBA" id="ARBA00022692"/>
    </source>
</evidence>
<evidence type="ECO:0000256" key="4">
    <source>
        <dbReference type="ARBA" id="ARBA00006739"/>
    </source>
</evidence>